<dbReference type="SUPFAM" id="SSF51658">
    <property type="entry name" value="Xylose isomerase-like"/>
    <property type="match status" value="1"/>
</dbReference>
<dbReference type="InterPro" id="IPR036237">
    <property type="entry name" value="Xyl_isomerase-like_sf"/>
</dbReference>
<evidence type="ECO:0000259" key="1">
    <source>
        <dbReference type="Pfam" id="PF01261"/>
    </source>
</evidence>
<organism evidence="2 3">
    <name type="scientific">Reticulibacter mediterranei</name>
    <dbReference type="NCBI Taxonomy" id="2778369"/>
    <lineage>
        <taxon>Bacteria</taxon>
        <taxon>Bacillati</taxon>
        <taxon>Chloroflexota</taxon>
        <taxon>Ktedonobacteria</taxon>
        <taxon>Ktedonobacterales</taxon>
        <taxon>Reticulibacteraceae</taxon>
        <taxon>Reticulibacter</taxon>
    </lineage>
</organism>
<dbReference type="RefSeq" id="WP_220204318.1">
    <property type="nucleotide sequence ID" value="NZ_BNJK01000001.1"/>
</dbReference>
<dbReference type="EMBL" id="BNJK01000001">
    <property type="protein sequence ID" value="GHO93538.1"/>
    <property type="molecule type" value="Genomic_DNA"/>
</dbReference>
<protein>
    <recommendedName>
        <fullName evidence="1">Xylose isomerase-like TIM barrel domain-containing protein</fullName>
    </recommendedName>
</protein>
<reference evidence="2" key="1">
    <citation type="submission" date="2020-10" db="EMBL/GenBank/DDBJ databases">
        <title>Taxonomic study of unclassified bacteria belonging to the class Ktedonobacteria.</title>
        <authorList>
            <person name="Yabe S."/>
            <person name="Wang C.M."/>
            <person name="Zheng Y."/>
            <person name="Sakai Y."/>
            <person name="Cavaletti L."/>
            <person name="Monciardini P."/>
            <person name="Donadio S."/>
        </authorList>
    </citation>
    <scope>NUCLEOTIDE SEQUENCE</scope>
    <source>
        <strain evidence="2">ID150040</strain>
    </source>
</reference>
<dbReference type="PANTHER" id="PTHR12110">
    <property type="entry name" value="HYDROXYPYRUVATE ISOMERASE"/>
    <property type="match status" value="1"/>
</dbReference>
<gene>
    <name evidence="2" type="ORF">KSF_035860</name>
</gene>
<dbReference type="Pfam" id="PF01261">
    <property type="entry name" value="AP_endonuc_2"/>
    <property type="match status" value="1"/>
</dbReference>
<feature type="domain" description="Xylose isomerase-like TIM barrel" evidence="1">
    <location>
        <begin position="70"/>
        <end position="229"/>
    </location>
</feature>
<dbReference type="Gene3D" id="3.20.20.150">
    <property type="entry name" value="Divalent-metal-dependent TIM barrel enzymes"/>
    <property type="match status" value="1"/>
</dbReference>
<comment type="caution">
    <text evidence="2">The sequence shown here is derived from an EMBL/GenBank/DDBJ whole genome shotgun (WGS) entry which is preliminary data.</text>
</comment>
<dbReference type="AlphaFoldDB" id="A0A8J3IJE0"/>
<dbReference type="Proteomes" id="UP000597444">
    <property type="component" value="Unassembled WGS sequence"/>
</dbReference>
<keyword evidence="3" id="KW-1185">Reference proteome</keyword>
<evidence type="ECO:0000313" key="2">
    <source>
        <dbReference type="EMBL" id="GHO93538.1"/>
    </source>
</evidence>
<dbReference type="InterPro" id="IPR050312">
    <property type="entry name" value="IolE/XylAMocC-like"/>
</dbReference>
<proteinExistence type="predicted"/>
<accession>A0A8J3IJE0</accession>
<evidence type="ECO:0000313" key="3">
    <source>
        <dbReference type="Proteomes" id="UP000597444"/>
    </source>
</evidence>
<sequence>MKLAFSKPTDNDTQRQQLFTSFRSQGYESLQLKYGQYSEYLHQPACFIEQWGTEASAIASGLIVGGVLDEAGLETLRRLFQFAQVVGSERIIFCHAQSRQGLSSSDIVGFARLLSDLGKEAQERYGITLSLHHHYNQPVMYREDFAVFFDAADDRFVRLTVDTAHLVKSGITDIAGIIREYRHVIDNMHIKDIADDTFKVLGQGNIDFAPVFEALHEIGYEGWLCADEESGSDLLTALETCAHFIKQRL</sequence>
<dbReference type="PANTHER" id="PTHR12110:SF41">
    <property type="entry name" value="INOSOSE DEHYDRATASE"/>
    <property type="match status" value="1"/>
</dbReference>
<dbReference type="InterPro" id="IPR013022">
    <property type="entry name" value="Xyl_isomerase-like_TIM-brl"/>
</dbReference>
<name>A0A8J3IJE0_9CHLR</name>